<dbReference type="SFLD" id="SFLDG01129">
    <property type="entry name" value="C1.5:_HAD__Beta-PGM__Phosphata"/>
    <property type="match status" value="1"/>
</dbReference>
<dbReference type="Pfam" id="PF01435">
    <property type="entry name" value="Peptidase_M48"/>
    <property type="match status" value="1"/>
</dbReference>
<dbReference type="InterPro" id="IPR023943">
    <property type="entry name" value="Enolase-ppase_E1"/>
</dbReference>
<dbReference type="FunFam" id="3.30.2010.10:FF:000007">
    <property type="entry name" value="Peptidase M48 family protein"/>
    <property type="match status" value="1"/>
</dbReference>
<feature type="region of interest" description="Disordered" evidence="10">
    <location>
        <begin position="15"/>
        <end position="53"/>
    </location>
</feature>
<dbReference type="CDD" id="cd01629">
    <property type="entry name" value="HAD_EP"/>
    <property type="match status" value="1"/>
</dbReference>
<dbReference type="MEROPS" id="M48.021"/>
<dbReference type="GO" id="GO:0019509">
    <property type="term" value="P:L-methionine salvage from methylthioadenosine"/>
    <property type="evidence" value="ECO:0007669"/>
    <property type="project" value="InterPro"/>
</dbReference>
<feature type="domain" description="Peptidase M48" evidence="11">
    <location>
        <begin position="119"/>
        <end position="333"/>
    </location>
</feature>
<dbReference type="CDD" id="cd07325">
    <property type="entry name" value="M48_Ste24p_like"/>
    <property type="match status" value="1"/>
</dbReference>
<evidence type="ECO:0000256" key="1">
    <source>
        <dbReference type="ARBA" id="ARBA00001947"/>
    </source>
</evidence>
<dbReference type="GO" id="GO:0000287">
    <property type="term" value="F:magnesium ion binding"/>
    <property type="evidence" value="ECO:0007669"/>
    <property type="project" value="InterPro"/>
</dbReference>
<evidence type="ECO:0000256" key="7">
    <source>
        <dbReference type="ARBA" id="ARBA00022842"/>
    </source>
</evidence>
<dbReference type="SFLD" id="SFLDG01133">
    <property type="entry name" value="C1.5.4:_Enolase-phosphatase_Li"/>
    <property type="match status" value="1"/>
</dbReference>
<evidence type="ECO:0000256" key="10">
    <source>
        <dbReference type="SAM" id="MobiDB-lite"/>
    </source>
</evidence>
<evidence type="ECO:0000256" key="2">
    <source>
        <dbReference type="ARBA" id="ARBA00022605"/>
    </source>
</evidence>
<evidence type="ECO:0000256" key="8">
    <source>
        <dbReference type="ARBA" id="ARBA00023049"/>
    </source>
</evidence>
<dbReference type="Gene3D" id="3.40.50.1000">
    <property type="entry name" value="HAD superfamily/HAD-like"/>
    <property type="match status" value="1"/>
</dbReference>
<evidence type="ECO:0000256" key="9">
    <source>
        <dbReference type="ARBA" id="ARBA00023167"/>
    </source>
</evidence>
<keyword evidence="3" id="KW-0645">Protease</keyword>
<dbReference type="GO" id="GO:0006508">
    <property type="term" value="P:proteolysis"/>
    <property type="evidence" value="ECO:0007669"/>
    <property type="project" value="UniProtKB-KW"/>
</dbReference>
<evidence type="ECO:0000256" key="6">
    <source>
        <dbReference type="ARBA" id="ARBA00022833"/>
    </source>
</evidence>
<evidence type="ECO:0000259" key="11">
    <source>
        <dbReference type="Pfam" id="PF01435"/>
    </source>
</evidence>
<evidence type="ECO:0000256" key="5">
    <source>
        <dbReference type="ARBA" id="ARBA00022801"/>
    </source>
</evidence>
<name>M8C1Z2_AEGTA</name>
<reference evidence="12" key="1">
    <citation type="submission" date="2015-06" db="UniProtKB">
        <authorList>
            <consortium name="EnsemblPlants"/>
        </authorList>
    </citation>
    <scope>IDENTIFICATION</scope>
</reference>
<evidence type="ECO:0000256" key="4">
    <source>
        <dbReference type="ARBA" id="ARBA00022723"/>
    </source>
</evidence>
<evidence type="ECO:0000313" key="12">
    <source>
        <dbReference type="EnsemblPlants" id="EMT31265"/>
    </source>
</evidence>
<organism evidence="12">
    <name type="scientific">Aegilops tauschii</name>
    <name type="common">Tausch's goatgrass</name>
    <name type="synonym">Aegilops squarrosa</name>
    <dbReference type="NCBI Taxonomy" id="37682"/>
    <lineage>
        <taxon>Eukaryota</taxon>
        <taxon>Viridiplantae</taxon>
        <taxon>Streptophyta</taxon>
        <taxon>Embryophyta</taxon>
        <taxon>Tracheophyta</taxon>
        <taxon>Spermatophyta</taxon>
        <taxon>Magnoliopsida</taxon>
        <taxon>Liliopsida</taxon>
        <taxon>Poales</taxon>
        <taxon>Poaceae</taxon>
        <taxon>BOP clade</taxon>
        <taxon>Pooideae</taxon>
        <taxon>Triticodae</taxon>
        <taxon>Triticeae</taxon>
        <taxon>Triticinae</taxon>
        <taxon>Aegilops</taxon>
    </lineage>
</organism>
<comment type="cofactor">
    <cofactor evidence="1">
        <name>Zn(2+)</name>
        <dbReference type="ChEBI" id="CHEBI:29105"/>
    </cofactor>
</comment>
<dbReference type="GO" id="GO:0004222">
    <property type="term" value="F:metalloendopeptidase activity"/>
    <property type="evidence" value="ECO:0007669"/>
    <property type="project" value="InterPro"/>
</dbReference>
<dbReference type="SFLD" id="SFLDF00044">
    <property type="entry name" value="enolase-phosphatase"/>
    <property type="match status" value="1"/>
</dbReference>
<keyword evidence="7" id="KW-0460">Magnesium</keyword>
<accession>M8C1Z2</accession>
<keyword evidence="5" id="KW-0378">Hydrolase</keyword>
<dbReference type="InterPro" id="IPR023214">
    <property type="entry name" value="HAD_sf"/>
</dbReference>
<dbReference type="Gene3D" id="1.10.720.60">
    <property type="match status" value="1"/>
</dbReference>
<dbReference type="GO" id="GO:0043874">
    <property type="term" value="F:acireductone synthase activity"/>
    <property type="evidence" value="ECO:0007669"/>
    <property type="project" value="InterPro"/>
</dbReference>
<dbReference type="PANTHER" id="PTHR20371">
    <property type="entry name" value="ENOLASE-PHOSPHATASE E1"/>
    <property type="match status" value="1"/>
</dbReference>
<keyword evidence="9" id="KW-0486">Methionine biosynthesis</keyword>
<dbReference type="InterPro" id="IPR036412">
    <property type="entry name" value="HAD-like_sf"/>
</dbReference>
<dbReference type="EnsemblPlants" id="EMT31265">
    <property type="protein sequence ID" value="EMT31265"/>
    <property type="gene ID" value="F775_01702"/>
</dbReference>
<protein>
    <submittedName>
        <fullName evidence="12">Enolase-phosphatase E1</fullName>
    </submittedName>
</protein>
<keyword evidence="6" id="KW-0862">Zinc</keyword>
<dbReference type="AlphaFoldDB" id="M8C1Z2"/>
<keyword evidence="2" id="KW-0028">Amino-acid biosynthesis</keyword>
<dbReference type="FunFam" id="1.10.720.60:FF:000001">
    <property type="entry name" value="Probable bifunctional methylthioribulose-1-phosphate dehydratase/enolase-phosphatase E1"/>
    <property type="match status" value="1"/>
</dbReference>
<sequence>MAACLSPTLPRQTIHRRRCWTPKPPSSPSTATYNQRHRRRNIGTSSGAISPRASSAAAVAQGLDADDFRHPLDKQNTLLLKAIPGLNDIGKALLGPVSEQVMVLQNIGSSVLVSENQLPELHQLMTEAAKILNTEAPDLYIRQNPVPNAYTLAINGKRPFVVVHTSLVELLTRKELQAVLAHELGHLKCDHGVWLTFANILTMGAHTVPGLGMVAGFLEEQLFRWLRAAELTCDRAALLVVQDPKQHPSSNVSLNLIRQCILYCQEVVISVLMKLAGGCPSLSDQLNVDAFLEQARSYDKASSNPVGWYIRNAQTRELSHPLPVMRAREMDEWSRSQEYRTLLQKMFRLSALRCVVMDIEGTTTPISFVADVLFPYARANARAHLAATYHTQQTREDVALLRAQINKDLAEGVPGVVPLPPSNATDQDKVIDALVANVQAMIDADRKLTALKQLQGRVWRRGFESGEMKGEVYDDVVQALAEWDTKGIKSYIYSSGSREAQRLIFGNTADHGDLRRYLSAFFDTNVGGKKESRSYYEIWQTLGVDSPSQILFLTDVYQEATAARDAGLEVLISIRPGNAPLPEDHGFQTITSFAQISI</sequence>
<proteinExistence type="predicted"/>
<dbReference type="Gene3D" id="3.30.2010.10">
    <property type="entry name" value="Metalloproteases ('zincins'), catalytic domain"/>
    <property type="match status" value="1"/>
</dbReference>
<dbReference type="SUPFAM" id="SSF56784">
    <property type="entry name" value="HAD-like"/>
    <property type="match status" value="1"/>
</dbReference>
<dbReference type="NCBIfam" id="TIGR01691">
    <property type="entry name" value="enolase-ppase"/>
    <property type="match status" value="1"/>
</dbReference>
<dbReference type="Pfam" id="PF00702">
    <property type="entry name" value="Hydrolase"/>
    <property type="match status" value="1"/>
</dbReference>
<dbReference type="InterPro" id="IPR001915">
    <property type="entry name" value="Peptidase_M48"/>
</dbReference>
<dbReference type="PANTHER" id="PTHR20371:SF1">
    <property type="entry name" value="ENOLASE-PHOSPHATASE E1"/>
    <property type="match status" value="1"/>
</dbReference>
<keyword evidence="4" id="KW-0479">Metal-binding</keyword>
<keyword evidence="8" id="KW-0482">Metalloprotease</keyword>
<evidence type="ECO:0000256" key="3">
    <source>
        <dbReference type="ARBA" id="ARBA00022670"/>
    </source>
</evidence>
<dbReference type="SFLD" id="SFLDS00003">
    <property type="entry name" value="Haloacid_Dehalogenase"/>
    <property type="match status" value="1"/>
</dbReference>